<keyword evidence="1" id="KW-0472">Membrane</keyword>
<feature type="transmembrane region" description="Helical" evidence="1">
    <location>
        <begin position="80"/>
        <end position="99"/>
    </location>
</feature>
<sequence length="141" mass="14996">MKTVAAGFCGFIFALGLMVSGMADPANVLGFLDVTGAWNPLLAFVMGGAVAVTLPGFWWLRHRQVTGPASDKARHWPKRWPPDVALVVGAILFGIGWGLTGVCPGPALVLLGLDGWKAWLLVAGILLGWKGTQYLQTARAR</sequence>
<gene>
    <name evidence="2" type="ORF">A0U91_09955</name>
</gene>
<feature type="transmembrane region" description="Helical" evidence="1">
    <location>
        <begin position="41"/>
        <end position="60"/>
    </location>
</feature>
<dbReference type="STRING" id="1076596.A0U91_09955"/>
<dbReference type="InterPro" id="IPR046513">
    <property type="entry name" value="DUF6691"/>
</dbReference>
<evidence type="ECO:0000313" key="3">
    <source>
        <dbReference type="Proteomes" id="UP000189055"/>
    </source>
</evidence>
<proteinExistence type="predicted"/>
<organism evidence="2 3">
    <name type="scientific">Acetobacter persici</name>
    <dbReference type="NCBI Taxonomy" id="1076596"/>
    <lineage>
        <taxon>Bacteria</taxon>
        <taxon>Pseudomonadati</taxon>
        <taxon>Pseudomonadota</taxon>
        <taxon>Alphaproteobacteria</taxon>
        <taxon>Acetobacterales</taxon>
        <taxon>Acetobacteraceae</taxon>
        <taxon>Acetobacter</taxon>
    </lineage>
</organism>
<dbReference type="RefSeq" id="WP_077930945.1">
    <property type="nucleotide sequence ID" value="NZ_CP014687.1"/>
</dbReference>
<evidence type="ECO:0000256" key="1">
    <source>
        <dbReference type="SAM" id="Phobius"/>
    </source>
</evidence>
<accession>A0A1U9LFA8</accession>
<dbReference type="EMBL" id="CP014687">
    <property type="protein sequence ID" value="AQT05156.1"/>
    <property type="molecule type" value="Genomic_DNA"/>
</dbReference>
<dbReference type="Proteomes" id="UP000189055">
    <property type="component" value="Chromosome"/>
</dbReference>
<name>A0A1U9LFA8_9PROT</name>
<dbReference type="Pfam" id="PF20398">
    <property type="entry name" value="DUF6691"/>
    <property type="match status" value="1"/>
</dbReference>
<keyword evidence="1" id="KW-1133">Transmembrane helix</keyword>
<evidence type="ECO:0000313" key="2">
    <source>
        <dbReference type="EMBL" id="AQT05156.1"/>
    </source>
</evidence>
<dbReference type="KEGG" id="aper:A0U91_09955"/>
<reference evidence="2 3" key="1">
    <citation type="submission" date="2016-03" db="EMBL/GenBank/DDBJ databases">
        <title>Acetic acid bacteria sequencing.</title>
        <authorList>
            <person name="Brandt J."/>
            <person name="Jakob F."/>
            <person name="Vogel R.F."/>
        </authorList>
    </citation>
    <scope>NUCLEOTIDE SEQUENCE [LARGE SCALE GENOMIC DNA]</scope>
    <source>
        <strain evidence="2 3">TMW2.1084</strain>
    </source>
</reference>
<dbReference type="AlphaFoldDB" id="A0A1U9LFA8"/>
<keyword evidence="1" id="KW-0812">Transmembrane</keyword>
<feature type="transmembrane region" description="Helical" evidence="1">
    <location>
        <begin position="105"/>
        <end position="129"/>
    </location>
</feature>
<protein>
    <submittedName>
        <fullName evidence="2">Uncharacterized protein</fullName>
    </submittedName>
</protein>